<evidence type="ECO:0000256" key="1">
    <source>
        <dbReference type="ARBA" id="ARBA00007228"/>
    </source>
</evidence>
<dbReference type="GO" id="GO:0002128">
    <property type="term" value="P:tRNA nucleoside ribose methylation"/>
    <property type="evidence" value="ECO:0007669"/>
    <property type="project" value="TreeGrafter"/>
</dbReference>
<feature type="domain" description="tRNA/rRNA methyltransferase SpoU type" evidence="5">
    <location>
        <begin position="11"/>
        <end position="142"/>
    </location>
</feature>
<keyword evidence="7" id="KW-1185">Reference proteome</keyword>
<protein>
    <recommendedName>
        <fullName evidence="5">tRNA/rRNA methyltransferase SpoU type domain-containing protein</fullName>
    </recommendedName>
</protein>
<dbReference type="PANTHER" id="PTHR42786">
    <property type="entry name" value="TRNA/RRNA METHYLTRANSFERASE"/>
    <property type="match status" value="1"/>
</dbReference>
<evidence type="ECO:0000256" key="2">
    <source>
        <dbReference type="ARBA" id="ARBA00022603"/>
    </source>
</evidence>
<sequence>MRGYFGIGIENGKTIANIGTLWRSAHNLGAAFIFTVGQRYKYQSSDNTKAWRSIPLFQFGNFDDFYGNLPHDCQLIGVEYPHPKARPLPDFVHPERAVYLLGAEDHGLSRKALDKCHHIIMIPGSKLDQSLNVSVAGSIIMYDRVIA</sequence>
<evidence type="ECO:0000256" key="3">
    <source>
        <dbReference type="ARBA" id="ARBA00022679"/>
    </source>
</evidence>
<dbReference type="SUPFAM" id="SSF75217">
    <property type="entry name" value="alpha/beta knot"/>
    <property type="match status" value="1"/>
</dbReference>
<dbReference type="Proteomes" id="UP000214646">
    <property type="component" value="Unassembled WGS sequence"/>
</dbReference>
<accession>A0A225DA69</accession>
<keyword evidence="4" id="KW-0949">S-adenosyl-L-methionine</keyword>
<evidence type="ECO:0000256" key="4">
    <source>
        <dbReference type="ARBA" id="ARBA00022691"/>
    </source>
</evidence>
<evidence type="ECO:0000313" key="6">
    <source>
        <dbReference type="EMBL" id="OWK35438.1"/>
    </source>
</evidence>
<dbReference type="InterPro" id="IPR029028">
    <property type="entry name" value="Alpha/beta_knot_MTases"/>
</dbReference>
<name>A0A225DA69_9BACT</name>
<gene>
    <name evidence="6" type="ORF">FRUB_08001</name>
</gene>
<dbReference type="GO" id="GO:0003723">
    <property type="term" value="F:RNA binding"/>
    <property type="evidence" value="ECO:0007669"/>
    <property type="project" value="InterPro"/>
</dbReference>
<dbReference type="EMBL" id="NIDE01000017">
    <property type="protein sequence ID" value="OWK35438.1"/>
    <property type="molecule type" value="Genomic_DNA"/>
</dbReference>
<comment type="caution">
    <text evidence="6">The sequence shown here is derived from an EMBL/GenBank/DDBJ whole genome shotgun (WGS) entry which is preliminary data.</text>
</comment>
<dbReference type="InterPro" id="IPR001537">
    <property type="entry name" value="SpoU_MeTrfase"/>
</dbReference>
<dbReference type="AlphaFoldDB" id="A0A225DA69"/>
<dbReference type="GO" id="GO:0008173">
    <property type="term" value="F:RNA methyltransferase activity"/>
    <property type="evidence" value="ECO:0007669"/>
    <property type="project" value="InterPro"/>
</dbReference>
<keyword evidence="3" id="KW-0808">Transferase</keyword>
<dbReference type="InterPro" id="IPR029026">
    <property type="entry name" value="tRNA_m1G_MTases_N"/>
</dbReference>
<evidence type="ECO:0000259" key="5">
    <source>
        <dbReference type="Pfam" id="PF00588"/>
    </source>
</evidence>
<evidence type="ECO:0000313" key="7">
    <source>
        <dbReference type="Proteomes" id="UP000214646"/>
    </source>
</evidence>
<dbReference type="PANTHER" id="PTHR42786:SF6">
    <property type="entry name" value="TRNA_RRNA METHYLTRANSFERASE SPOU TYPE DOMAIN-CONTAINING PROTEIN"/>
    <property type="match status" value="1"/>
</dbReference>
<dbReference type="GO" id="GO:0005829">
    <property type="term" value="C:cytosol"/>
    <property type="evidence" value="ECO:0007669"/>
    <property type="project" value="TreeGrafter"/>
</dbReference>
<proteinExistence type="inferred from homology"/>
<organism evidence="6 7">
    <name type="scientific">Fimbriiglobus ruber</name>
    <dbReference type="NCBI Taxonomy" id="1908690"/>
    <lineage>
        <taxon>Bacteria</taxon>
        <taxon>Pseudomonadati</taxon>
        <taxon>Planctomycetota</taxon>
        <taxon>Planctomycetia</taxon>
        <taxon>Gemmatales</taxon>
        <taxon>Gemmataceae</taxon>
        <taxon>Fimbriiglobus</taxon>
    </lineage>
</organism>
<dbReference type="InterPro" id="IPR004384">
    <property type="entry name" value="RNA_MeTrfase_TrmJ/LasT"/>
</dbReference>
<dbReference type="RefSeq" id="WP_088258639.1">
    <property type="nucleotide sequence ID" value="NZ_NIDE01000017.1"/>
</dbReference>
<dbReference type="CDD" id="cd18098">
    <property type="entry name" value="SpoU-like"/>
    <property type="match status" value="1"/>
</dbReference>
<dbReference type="Pfam" id="PF00588">
    <property type="entry name" value="SpoU_methylase"/>
    <property type="match status" value="1"/>
</dbReference>
<dbReference type="OrthoDB" id="4578643at2"/>
<reference evidence="7" key="1">
    <citation type="submission" date="2017-06" db="EMBL/GenBank/DDBJ databases">
        <title>Genome analysis of Fimbriiglobus ruber SP5, the first member of the order Planctomycetales with confirmed chitinolytic capability.</title>
        <authorList>
            <person name="Ravin N.V."/>
            <person name="Rakitin A.L."/>
            <person name="Ivanova A.A."/>
            <person name="Beletsky A.V."/>
            <person name="Kulichevskaya I.S."/>
            <person name="Mardanov A.V."/>
            <person name="Dedysh S.N."/>
        </authorList>
    </citation>
    <scope>NUCLEOTIDE SEQUENCE [LARGE SCALE GENOMIC DNA]</scope>
    <source>
        <strain evidence="7">SP5</strain>
    </source>
</reference>
<comment type="similarity">
    <text evidence="1">Belongs to the class IV-like SAM-binding methyltransferase superfamily. RNA methyltransferase TrmH family.</text>
</comment>
<keyword evidence="2" id="KW-0489">Methyltransferase</keyword>
<dbReference type="Gene3D" id="3.40.1280.10">
    <property type="match status" value="1"/>
</dbReference>